<dbReference type="GO" id="GO:0004497">
    <property type="term" value="F:monooxygenase activity"/>
    <property type="evidence" value="ECO:0007669"/>
    <property type="project" value="InterPro"/>
</dbReference>
<comment type="similarity">
    <text evidence="1">Belongs to the cytochrome P450 family.</text>
</comment>
<dbReference type="SUPFAM" id="SSF48264">
    <property type="entry name" value="Cytochrome P450"/>
    <property type="match status" value="1"/>
</dbReference>
<accession>A0A7J6VAF5</accession>
<evidence type="ECO:0000313" key="4">
    <source>
        <dbReference type="Proteomes" id="UP000554482"/>
    </source>
</evidence>
<reference evidence="3 4" key="1">
    <citation type="submission" date="2020-06" db="EMBL/GenBank/DDBJ databases">
        <title>Transcriptomic and genomic resources for Thalictrum thalictroides and T. hernandezii: Facilitating candidate gene discovery in an emerging model plant lineage.</title>
        <authorList>
            <person name="Arias T."/>
            <person name="Riano-Pachon D.M."/>
            <person name="Di Stilio V.S."/>
        </authorList>
    </citation>
    <scope>NUCLEOTIDE SEQUENCE [LARGE SCALE GENOMIC DNA]</scope>
    <source>
        <strain evidence="4">cv. WT478/WT964</strain>
        <tissue evidence="3">Leaves</tissue>
    </source>
</reference>
<dbReference type="EMBL" id="JABWDY010035301">
    <property type="protein sequence ID" value="KAF5182066.1"/>
    <property type="molecule type" value="Genomic_DNA"/>
</dbReference>
<dbReference type="AlphaFoldDB" id="A0A7J6VAF5"/>
<dbReference type="GO" id="GO:0016705">
    <property type="term" value="F:oxidoreductase activity, acting on paired donors, with incorporation or reduction of molecular oxygen"/>
    <property type="evidence" value="ECO:0007669"/>
    <property type="project" value="InterPro"/>
</dbReference>
<proteinExistence type="inferred from homology"/>
<name>A0A7J6VAF5_THATH</name>
<dbReference type="PANTHER" id="PTHR47950">
    <property type="entry name" value="CYTOCHROME P450, FAMILY 76, SUBFAMILY C, POLYPEPTIDE 5-RELATED"/>
    <property type="match status" value="1"/>
</dbReference>
<dbReference type="GO" id="GO:0044550">
    <property type="term" value="P:secondary metabolite biosynthetic process"/>
    <property type="evidence" value="ECO:0007669"/>
    <property type="project" value="UniProtKB-ARBA"/>
</dbReference>
<dbReference type="GO" id="GO:0005506">
    <property type="term" value="F:iron ion binding"/>
    <property type="evidence" value="ECO:0007669"/>
    <property type="project" value="InterPro"/>
</dbReference>
<dbReference type="Proteomes" id="UP000554482">
    <property type="component" value="Unassembled WGS sequence"/>
</dbReference>
<dbReference type="InterPro" id="IPR001128">
    <property type="entry name" value="Cyt_P450"/>
</dbReference>
<dbReference type="GO" id="GO:0020037">
    <property type="term" value="F:heme binding"/>
    <property type="evidence" value="ECO:0007669"/>
    <property type="project" value="InterPro"/>
</dbReference>
<comment type="caution">
    <text evidence="3">The sequence shown here is derived from an EMBL/GenBank/DDBJ whole genome shotgun (WGS) entry which is preliminary data.</text>
</comment>
<evidence type="ECO:0000256" key="1">
    <source>
        <dbReference type="ARBA" id="ARBA00010617"/>
    </source>
</evidence>
<sequence length="375" mass="42332">MELALLISSSICLLVVSLHQFFRRKTRNSNGQLPPGPRGWPLVGNLFDLGKVPHQTLLDLGKKYGPVMWLQFGAMNDVIIQSSKAAGEMFKNHDLTYSGRTVTDAMTACKYHEGSLAFSQYGSYWRTVRRLCITELTVNKRVNETTSLRRKGIDKMIEWIDNEAKHQGGVQIGHFVYLMNFNLIGNLMLSRDLIDPQSAEGPEFYGAMEKLMKAAGQPNVSDFFPFLKWLDPQRVRKKMEDAVGQGIDIVTGFIKERIEEQNSGEQKKRKDFLDILLDYEGEGEGPAAKISERAAVVLILEMFLAVKWRESHTPMNRAAAQILDSRFIVIKSLAPTLVAQERPWLDETTFNSEDHLATVGDIGDIGDGLNNKQYF</sequence>
<dbReference type="OrthoDB" id="1055148at2759"/>
<dbReference type="Gene3D" id="1.10.630.10">
    <property type="entry name" value="Cytochrome P450"/>
    <property type="match status" value="1"/>
</dbReference>
<keyword evidence="2" id="KW-0732">Signal</keyword>
<feature type="chain" id="PRO_5029882548" evidence="2">
    <location>
        <begin position="18"/>
        <end position="375"/>
    </location>
</feature>
<keyword evidence="4" id="KW-1185">Reference proteome</keyword>
<feature type="signal peptide" evidence="2">
    <location>
        <begin position="1"/>
        <end position="17"/>
    </location>
</feature>
<evidence type="ECO:0000256" key="2">
    <source>
        <dbReference type="SAM" id="SignalP"/>
    </source>
</evidence>
<dbReference type="Pfam" id="PF00067">
    <property type="entry name" value="p450"/>
    <property type="match status" value="1"/>
</dbReference>
<evidence type="ECO:0000313" key="3">
    <source>
        <dbReference type="EMBL" id="KAF5182066.1"/>
    </source>
</evidence>
<protein>
    <submittedName>
        <fullName evidence="3">Cytochrome p450</fullName>
    </submittedName>
</protein>
<dbReference type="InterPro" id="IPR036396">
    <property type="entry name" value="Cyt_P450_sf"/>
</dbReference>
<gene>
    <name evidence="3" type="ORF">FRX31_028347</name>
</gene>
<organism evidence="3 4">
    <name type="scientific">Thalictrum thalictroides</name>
    <name type="common">Rue-anemone</name>
    <name type="synonym">Anemone thalictroides</name>
    <dbReference type="NCBI Taxonomy" id="46969"/>
    <lineage>
        <taxon>Eukaryota</taxon>
        <taxon>Viridiplantae</taxon>
        <taxon>Streptophyta</taxon>
        <taxon>Embryophyta</taxon>
        <taxon>Tracheophyta</taxon>
        <taxon>Spermatophyta</taxon>
        <taxon>Magnoliopsida</taxon>
        <taxon>Ranunculales</taxon>
        <taxon>Ranunculaceae</taxon>
        <taxon>Thalictroideae</taxon>
        <taxon>Thalictrum</taxon>
    </lineage>
</organism>
<dbReference type="PANTHER" id="PTHR47950:SF15">
    <property type="entry name" value="CYTOCHROME P450"/>
    <property type="match status" value="1"/>
</dbReference>